<sequence length="122" mass="14031">METVFHSALDYTNVRDFAYHDKHPLHYGVPQEPEVWDETTAASLENSVKDPNDIYSRAVALFDFKAENENEVDLKEGQVIWASYRHGQGWIVAEILETGQTGLVPEEYVQILPETANEWYDT</sequence>
<dbReference type="InterPro" id="IPR001452">
    <property type="entry name" value="SH3_domain"/>
</dbReference>
<name>A0AAV5RLS5_STABA</name>
<feature type="domain" description="SH3" evidence="3">
    <location>
        <begin position="53"/>
        <end position="114"/>
    </location>
</feature>
<dbReference type="Gene3D" id="2.30.30.40">
    <property type="entry name" value="SH3 Domains"/>
    <property type="match status" value="1"/>
</dbReference>
<dbReference type="SMART" id="SM00326">
    <property type="entry name" value="SH3"/>
    <property type="match status" value="1"/>
</dbReference>
<evidence type="ECO:0000256" key="2">
    <source>
        <dbReference type="PROSITE-ProRule" id="PRU00192"/>
    </source>
</evidence>
<dbReference type="Proteomes" id="UP001362899">
    <property type="component" value="Unassembled WGS sequence"/>
</dbReference>
<dbReference type="AlphaFoldDB" id="A0AAV5RLS5"/>
<comment type="caution">
    <text evidence="4">The sequence shown here is derived from an EMBL/GenBank/DDBJ whole genome shotgun (WGS) entry which is preliminary data.</text>
</comment>
<proteinExistence type="predicted"/>
<evidence type="ECO:0000256" key="1">
    <source>
        <dbReference type="ARBA" id="ARBA00022443"/>
    </source>
</evidence>
<reference evidence="4 5" key="1">
    <citation type="journal article" date="2023" name="Elife">
        <title>Identification of key yeast species and microbe-microbe interactions impacting larval growth of Drosophila in the wild.</title>
        <authorList>
            <person name="Mure A."/>
            <person name="Sugiura Y."/>
            <person name="Maeda R."/>
            <person name="Honda K."/>
            <person name="Sakurai N."/>
            <person name="Takahashi Y."/>
            <person name="Watada M."/>
            <person name="Katoh T."/>
            <person name="Gotoh A."/>
            <person name="Gotoh Y."/>
            <person name="Taniguchi I."/>
            <person name="Nakamura K."/>
            <person name="Hayashi T."/>
            <person name="Katayama T."/>
            <person name="Uemura T."/>
            <person name="Hattori Y."/>
        </authorList>
    </citation>
    <scope>NUCLEOTIDE SEQUENCE [LARGE SCALE GENOMIC DNA]</scope>
    <source>
        <strain evidence="4 5">SB-73</strain>
    </source>
</reference>
<evidence type="ECO:0000313" key="4">
    <source>
        <dbReference type="EMBL" id="GMM52071.1"/>
    </source>
</evidence>
<evidence type="ECO:0000259" key="3">
    <source>
        <dbReference type="PROSITE" id="PS50002"/>
    </source>
</evidence>
<evidence type="ECO:0000313" key="5">
    <source>
        <dbReference type="Proteomes" id="UP001362899"/>
    </source>
</evidence>
<keyword evidence="5" id="KW-1185">Reference proteome</keyword>
<gene>
    <name evidence="4" type="ORF">DASB73_030340</name>
</gene>
<dbReference type="SUPFAM" id="SSF50044">
    <property type="entry name" value="SH3-domain"/>
    <property type="match status" value="1"/>
</dbReference>
<dbReference type="InterPro" id="IPR036028">
    <property type="entry name" value="SH3-like_dom_sf"/>
</dbReference>
<dbReference type="Pfam" id="PF14604">
    <property type="entry name" value="SH3_9"/>
    <property type="match status" value="1"/>
</dbReference>
<accession>A0AAV5RLS5</accession>
<organism evidence="4 5">
    <name type="scientific">Starmerella bacillaris</name>
    <name type="common">Yeast</name>
    <name type="synonym">Candida zemplinina</name>
    <dbReference type="NCBI Taxonomy" id="1247836"/>
    <lineage>
        <taxon>Eukaryota</taxon>
        <taxon>Fungi</taxon>
        <taxon>Dikarya</taxon>
        <taxon>Ascomycota</taxon>
        <taxon>Saccharomycotina</taxon>
        <taxon>Dipodascomycetes</taxon>
        <taxon>Dipodascales</taxon>
        <taxon>Trichomonascaceae</taxon>
        <taxon>Starmerella</taxon>
    </lineage>
</organism>
<dbReference type="EMBL" id="BTGC01000008">
    <property type="protein sequence ID" value="GMM52071.1"/>
    <property type="molecule type" value="Genomic_DNA"/>
</dbReference>
<protein>
    <submittedName>
        <fullName evidence="4">Nbp2 protein</fullName>
    </submittedName>
</protein>
<keyword evidence="1 2" id="KW-0728">SH3 domain</keyword>
<dbReference type="PROSITE" id="PS50002">
    <property type="entry name" value="SH3"/>
    <property type="match status" value="1"/>
</dbReference>